<feature type="region of interest" description="Disordered" evidence="1">
    <location>
        <begin position="258"/>
        <end position="285"/>
    </location>
</feature>
<protein>
    <submittedName>
        <fullName evidence="2">Uncharacterized protein</fullName>
    </submittedName>
</protein>
<evidence type="ECO:0000313" key="2">
    <source>
        <dbReference type="EMBL" id="CAE6403196.1"/>
    </source>
</evidence>
<evidence type="ECO:0000313" key="3">
    <source>
        <dbReference type="Proteomes" id="UP000663831"/>
    </source>
</evidence>
<dbReference type="AlphaFoldDB" id="A0A8H2WR78"/>
<dbReference type="Proteomes" id="UP000663831">
    <property type="component" value="Unassembled WGS sequence"/>
</dbReference>
<feature type="compositionally biased region" description="Basic and acidic residues" evidence="1">
    <location>
        <begin position="258"/>
        <end position="284"/>
    </location>
</feature>
<feature type="compositionally biased region" description="Polar residues" evidence="1">
    <location>
        <begin position="149"/>
        <end position="174"/>
    </location>
</feature>
<reference evidence="2" key="1">
    <citation type="submission" date="2021-01" db="EMBL/GenBank/DDBJ databases">
        <authorList>
            <person name="Kaushik A."/>
        </authorList>
    </citation>
    <scope>NUCLEOTIDE SEQUENCE</scope>
    <source>
        <strain evidence="2">AG3-1AP</strain>
    </source>
</reference>
<feature type="region of interest" description="Disordered" evidence="1">
    <location>
        <begin position="91"/>
        <end position="118"/>
    </location>
</feature>
<gene>
    <name evidence="2" type="ORF">RDB_LOCUS16076</name>
</gene>
<feature type="compositionally biased region" description="Low complexity" evidence="1">
    <location>
        <begin position="192"/>
        <end position="205"/>
    </location>
</feature>
<sequence>MIHLHLLTDSGLLVGTNTNTNTNIDVIDTNTNANTDADADADTNAFNSIHDWLKEMHNSDLQPPPSGHPGYGSNALQLSTTTPMEVSYGHHLPDGDPQAQNTYTGNQRYQDGPQYRPYHDMSERATQLHWQQPAVVQAPSHYNHPDSVMQGSPVTSDPGSQLSGPKQSTHSSISRVRGVIPEVLPGSALGTPATSIASPQQSQTPPSIPPSPGGSLSALPRRSRGGPYCRSSLSHSTTAADHEANRRLELQLGIETRKAEQESKKAEQESKKAEQESQRTEQKRVLAQVQNDQADRLVKLHEMSINMLMLIVTKPSSTSDHADDSSTAA</sequence>
<accession>A0A8H2WR78</accession>
<comment type="caution">
    <text evidence="2">The sequence shown here is derived from an EMBL/GenBank/DDBJ whole genome shotgun (WGS) entry which is preliminary data.</text>
</comment>
<name>A0A8H2WR78_9AGAM</name>
<proteinExistence type="predicted"/>
<feature type="compositionally biased region" description="Polar residues" evidence="1">
    <location>
        <begin position="98"/>
        <end position="109"/>
    </location>
</feature>
<feature type="region of interest" description="Disordered" evidence="1">
    <location>
        <begin position="140"/>
        <end position="244"/>
    </location>
</feature>
<dbReference type="EMBL" id="CAJMWV010000544">
    <property type="protein sequence ID" value="CAE6403196.1"/>
    <property type="molecule type" value="Genomic_DNA"/>
</dbReference>
<organism evidence="2 3">
    <name type="scientific">Rhizoctonia solani</name>
    <dbReference type="NCBI Taxonomy" id="456999"/>
    <lineage>
        <taxon>Eukaryota</taxon>
        <taxon>Fungi</taxon>
        <taxon>Dikarya</taxon>
        <taxon>Basidiomycota</taxon>
        <taxon>Agaricomycotina</taxon>
        <taxon>Agaricomycetes</taxon>
        <taxon>Cantharellales</taxon>
        <taxon>Ceratobasidiaceae</taxon>
        <taxon>Rhizoctonia</taxon>
    </lineage>
</organism>
<evidence type="ECO:0000256" key="1">
    <source>
        <dbReference type="SAM" id="MobiDB-lite"/>
    </source>
</evidence>